<evidence type="ECO:0000313" key="4">
    <source>
        <dbReference type="EMBL" id="KAI3426217.1"/>
    </source>
</evidence>
<feature type="chain" id="PRO_5039023639" evidence="3">
    <location>
        <begin position="18"/>
        <end position="676"/>
    </location>
</feature>
<organism evidence="4 5">
    <name type="scientific">Chlorella vulgaris</name>
    <name type="common">Green alga</name>
    <dbReference type="NCBI Taxonomy" id="3077"/>
    <lineage>
        <taxon>Eukaryota</taxon>
        <taxon>Viridiplantae</taxon>
        <taxon>Chlorophyta</taxon>
        <taxon>core chlorophytes</taxon>
        <taxon>Trebouxiophyceae</taxon>
        <taxon>Chlorellales</taxon>
        <taxon>Chlorellaceae</taxon>
        <taxon>Chlorella clade</taxon>
        <taxon>Chlorella</taxon>
    </lineage>
</organism>
<reference evidence="4" key="1">
    <citation type="journal article" date="2019" name="Plant J.">
        <title>Chlorella vulgaris genome assembly and annotation reveals the molecular basis for metabolic acclimation to high light conditions.</title>
        <authorList>
            <person name="Cecchin M."/>
            <person name="Marcolungo L."/>
            <person name="Rossato M."/>
            <person name="Girolomoni L."/>
            <person name="Cosentino E."/>
            <person name="Cuine S."/>
            <person name="Li-Beisson Y."/>
            <person name="Delledonne M."/>
            <person name="Ballottari M."/>
        </authorList>
    </citation>
    <scope>NUCLEOTIDE SEQUENCE</scope>
    <source>
        <strain evidence="4">211/11P</strain>
    </source>
</reference>
<dbReference type="GO" id="GO:0010090">
    <property type="term" value="P:trichome morphogenesis"/>
    <property type="evidence" value="ECO:0007669"/>
    <property type="project" value="InterPro"/>
</dbReference>
<feature type="transmembrane region" description="Helical" evidence="2">
    <location>
        <begin position="97"/>
        <end position="122"/>
    </location>
</feature>
<dbReference type="Proteomes" id="UP001055712">
    <property type="component" value="Unassembled WGS sequence"/>
</dbReference>
<dbReference type="InterPro" id="IPR044708">
    <property type="entry name" value="CPR5"/>
</dbReference>
<dbReference type="EMBL" id="SIDB01000011">
    <property type="protein sequence ID" value="KAI3426217.1"/>
    <property type="molecule type" value="Genomic_DNA"/>
</dbReference>
<feature type="transmembrane region" description="Helical" evidence="2">
    <location>
        <begin position="577"/>
        <end position="597"/>
    </location>
</feature>
<dbReference type="GO" id="GO:0006952">
    <property type="term" value="P:defense response"/>
    <property type="evidence" value="ECO:0007669"/>
    <property type="project" value="InterPro"/>
</dbReference>
<keyword evidence="2" id="KW-0472">Membrane</keyword>
<feature type="signal peptide" evidence="3">
    <location>
        <begin position="1"/>
        <end position="17"/>
    </location>
</feature>
<dbReference type="PANTHER" id="PTHR35322:SF2">
    <property type="entry name" value="PROTEIN CPR-5"/>
    <property type="match status" value="1"/>
</dbReference>
<feature type="transmembrane region" description="Helical" evidence="2">
    <location>
        <begin position="655"/>
        <end position="674"/>
    </location>
</feature>
<feature type="compositionally biased region" description="Low complexity" evidence="1">
    <location>
        <begin position="291"/>
        <end position="325"/>
    </location>
</feature>
<gene>
    <name evidence="4" type="ORF">D9Q98_008593</name>
</gene>
<proteinExistence type="predicted"/>
<feature type="transmembrane region" description="Helical" evidence="2">
    <location>
        <begin position="606"/>
        <end position="625"/>
    </location>
</feature>
<reference evidence="4" key="2">
    <citation type="submission" date="2020-11" db="EMBL/GenBank/DDBJ databases">
        <authorList>
            <person name="Cecchin M."/>
            <person name="Marcolungo L."/>
            <person name="Rossato M."/>
            <person name="Girolomoni L."/>
            <person name="Cosentino E."/>
            <person name="Cuine S."/>
            <person name="Li-Beisson Y."/>
            <person name="Delledonne M."/>
            <person name="Ballottari M."/>
        </authorList>
    </citation>
    <scope>NUCLEOTIDE SEQUENCE</scope>
    <source>
        <strain evidence="4">211/11P</strain>
        <tissue evidence="4">Whole cell</tissue>
    </source>
</reference>
<evidence type="ECO:0000256" key="3">
    <source>
        <dbReference type="SAM" id="SignalP"/>
    </source>
</evidence>
<dbReference type="AlphaFoldDB" id="A0A9D4TIB9"/>
<feature type="compositionally biased region" description="Low complexity" evidence="1">
    <location>
        <begin position="40"/>
        <end position="50"/>
    </location>
</feature>
<keyword evidence="2" id="KW-0812">Transmembrane</keyword>
<dbReference type="OrthoDB" id="514877at2759"/>
<feature type="compositionally biased region" description="Low complexity" evidence="1">
    <location>
        <begin position="251"/>
        <end position="284"/>
    </location>
</feature>
<comment type="caution">
    <text evidence="4">The sequence shown here is derived from an EMBL/GenBank/DDBJ whole genome shotgun (WGS) entry which is preliminary data.</text>
</comment>
<evidence type="ECO:0000256" key="2">
    <source>
        <dbReference type="SAM" id="Phobius"/>
    </source>
</evidence>
<dbReference type="GO" id="GO:0010150">
    <property type="term" value="P:leaf senescence"/>
    <property type="evidence" value="ECO:0007669"/>
    <property type="project" value="InterPro"/>
</dbReference>
<keyword evidence="5" id="KW-1185">Reference proteome</keyword>
<protein>
    <submittedName>
        <fullName evidence="4">Uncharacterized protein</fullName>
    </submittedName>
</protein>
<keyword evidence="2" id="KW-1133">Transmembrane helix</keyword>
<keyword evidence="3" id="KW-0732">Signal</keyword>
<evidence type="ECO:0000256" key="1">
    <source>
        <dbReference type="SAM" id="MobiDB-lite"/>
    </source>
</evidence>
<dbReference type="PANTHER" id="PTHR35322">
    <property type="entry name" value="PROTEIN CPR-5"/>
    <property type="match status" value="1"/>
</dbReference>
<feature type="region of interest" description="Disordered" evidence="1">
    <location>
        <begin position="38"/>
        <end position="70"/>
    </location>
</feature>
<sequence length="676" mass="71726">MSPLVLLHAFALLGVAALQPDVHPRGWQAARQAEQLRTQAAADAATATDAKLSDSLPPQQRSPLAVPASAPDARQPFCSAIDQPICPPLQLSHAPSWWQLAAATAASFAVGTVAGMLLLQYCQQQQNQRRKRLQLTADSQVEVQSQAASCAPAAGEKAQYVRATQVAGAAGLEPAGSETQCEGAAEQAEGRSQCSEVASARPAAAGVCGSSEAAVAQGGAGPDAVAVTGSPEESAVAAAVQRVVLQHSASISSTRSSSAPSAVPALTPALSSGSSTAPQQPQVQQEERQHQQQAQRQEGQQQTEPQPVQQKSEQQQEGEQAQQQETRQEQEQPQERLQGQGLPRQQHPQQAGSQLPLAAVMGGPDGSSALAVSSDGHAGLALRQEDQADIQAAAQLVLTMCQSMHVDPSQLDRGERLQLIYTMLHAWQAQQGRRHMQEVSRLGSEANVLRSQHRDIAERQAARQAAKDAYRLSLERTADFRRMCSDTLTFGLTVMVAAGTYQLLSRGLLSSITASCGSLSGALGGRRWGLWAAWRAAETVSCLALSIGDALLGLGVLLAAPWIVYRSGLLSDYHNMPVTKLFVGLGMICGLAGWLAVGKLGGSRGMWLATWEAWVVLHIAFSAAAHRMQRVRLQSESGWQDAGAMYDPDTAWLPATMWVLLGLVLPIAAGMLPFRM</sequence>
<name>A0A9D4TIB9_CHLVU</name>
<evidence type="ECO:0000313" key="5">
    <source>
        <dbReference type="Proteomes" id="UP001055712"/>
    </source>
</evidence>
<accession>A0A9D4TIB9</accession>
<feature type="transmembrane region" description="Helical" evidence="2">
    <location>
        <begin position="542"/>
        <end position="565"/>
    </location>
</feature>
<feature type="region of interest" description="Disordered" evidence="1">
    <location>
        <begin position="251"/>
        <end position="372"/>
    </location>
</feature>